<reference evidence="1" key="1">
    <citation type="submission" date="2019-03" db="EMBL/GenBank/DDBJ databases">
        <title>WGS assembly of Setaria viridis.</title>
        <authorList>
            <person name="Huang P."/>
            <person name="Jenkins J."/>
            <person name="Grimwood J."/>
            <person name="Barry K."/>
            <person name="Healey A."/>
            <person name="Mamidi S."/>
            <person name="Sreedasyam A."/>
            <person name="Shu S."/>
            <person name="Feldman M."/>
            <person name="Wu J."/>
            <person name="Yu Y."/>
            <person name="Chen C."/>
            <person name="Johnson J."/>
            <person name="Rokhsar D."/>
            <person name="Baxter I."/>
            <person name="Schmutz J."/>
            <person name="Brutnell T."/>
            <person name="Kellogg E."/>
        </authorList>
    </citation>
    <scope>NUCLEOTIDE SEQUENCE [LARGE SCALE GENOMIC DNA]</scope>
</reference>
<keyword evidence="2" id="KW-1185">Reference proteome</keyword>
<organism evidence="1 2">
    <name type="scientific">Setaria viridis</name>
    <name type="common">Green bristlegrass</name>
    <name type="synonym">Setaria italica subsp. viridis</name>
    <dbReference type="NCBI Taxonomy" id="4556"/>
    <lineage>
        <taxon>Eukaryota</taxon>
        <taxon>Viridiplantae</taxon>
        <taxon>Streptophyta</taxon>
        <taxon>Embryophyta</taxon>
        <taxon>Tracheophyta</taxon>
        <taxon>Spermatophyta</taxon>
        <taxon>Magnoliopsida</taxon>
        <taxon>Liliopsida</taxon>
        <taxon>Poales</taxon>
        <taxon>Poaceae</taxon>
        <taxon>PACMAD clade</taxon>
        <taxon>Panicoideae</taxon>
        <taxon>Panicodae</taxon>
        <taxon>Paniceae</taxon>
        <taxon>Cenchrinae</taxon>
        <taxon>Setaria</taxon>
    </lineage>
</organism>
<accession>A0A4U6TPD2</accession>
<evidence type="ECO:0000313" key="2">
    <source>
        <dbReference type="Proteomes" id="UP000298652"/>
    </source>
</evidence>
<proteinExistence type="predicted"/>
<protein>
    <submittedName>
        <fullName evidence="1">Uncharacterized protein</fullName>
    </submittedName>
</protein>
<dbReference type="Proteomes" id="UP000298652">
    <property type="component" value="Chromosome 7"/>
</dbReference>
<dbReference type="Gramene" id="TKW04678">
    <property type="protein sequence ID" value="TKW04678"/>
    <property type="gene ID" value="SEVIR_7G125266v2"/>
</dbReference>
<gene>
    <name evidence="1" type="ORF">SEVIR_7G125266v2</name>
</gene>
<dbReference type="EMBL" id="CM016558">
    <property type="protein sequence ID" value="TKW04678.1"/>
    <property type="molecule type" value="Genomic_DNA"/>
</dbReference>
<evidence type="ECO:0000313" key="1">
    <source>
        <dbReference type="EMBL" id="TKW04678.1"/>
    </source>
</evidence>
<sequence length="34" mass="3904">MPSCAQTPSLKDVFPLSLFFSCCYRARSVAWMPY</sequence>
<name>A0A4U6TPD2_SETVI</name>
<dbReference type="AlphaFoldDB" id="A0A4U6TPD2"/>